<evidence type="ECO:0000259" key="3">
    <source>
        <dbReference type="PROSITE" id="PS50158"/>
    </source>
</evidence>
<dbReference type="AlphaFoldDB" id="A0A9N7RG95"/>
<reference evidence="4" key="1">
    <citation type="submission" date="2019-12" db="EMBL/GenBank/DDBJ databases">
        <authorList>
            <person name="Scholes J."/>
        </authorList>
    </citation>
    <scope>NUCLEOTIDE SEQUENCE</scope>
</reference>
<keyword evidence="1" id="KW-0479">Metal-binding</keyword>
<feature type="region of interest" description="Disordered" evidence="2">
    <location>
        <begin position="93"/>
        <end position="126"/>
    </location>
</feature>
<sequence>MLNNLNILNNLNNMNILNNLYNLNNMNKNEECASVDDSDSECEEFNDSDYDMDEDDILFDKNVDKDAEFVGVNEKNNGKSIENEFLSEGIFEEEHDLESGDSDSFESVRGSDEEDNVVKFPKHNPKTDKNPELKLGMIFSTKSEAKDVIQGFCYRRGMVVRFDRNDKRRLRARCTTEGCGWYIFVSPMQNDSSWQVKCYEKNHKGCSWNYNNPSIKSGWIGKNFMKKFKKYPKLGVNEFRAPLPPIYENRPGRPKKLRRRQPDEPPAPSSESRLKKVQNSVTCGKCGKIGHNSRTCKNHQSESRTPVATSMGSTQSQSQSKSHTQSKSQSQSQSKLQSQSQPSSIQKRSKLPVKRKKETATVGGVNLSGGTNRVMQSSSGTGQVIVKGGVNYITLSNLRAAAAQGTSRQDGGQKSI</sequence>
<dbReference type="InterPro" id="IPR004332">
    <property type="entry name" value="Transposase_MuDR"/>
</dbReference>
<keyword evidence="5" id="KW-1185">Reference proteome</keyword>
<feature type="compositionally biased region" description="Acidic residues" evidence="2">
    <location>
        <begin position="93"/>
        <end position="104"/>
    </location>
</feature>
<gene>
    <name evidence="4" type="ORF">SHERM_23972</name>
</gene>
<dbReference type="Pfam" id="PF03108">
    <property type="entry name" value="DBD_Tnp_Mut"/>
    <property type="match status" value="1"/>
</dbReference>
<evidence type="ECO:0000256" key="1">
    <source>
        <dbReference type="PROSITE-ProRule" id="PRU00047"/>
    </source>
</evidence>
<proteinExistence type="predicted"/>
<dbReference type="InterPro" id="IPR001878">
    <property type="entry name" value="Znf_CCHC"/>
</dbReference>
<evidence type="ECO:0000256" key="2">
    <source>
        <dbReference type="SAM" id="MobiDB-lite"/>
    </source>
</evidence>
<dbReference type="EMBL" id="CACSLK010027752">
    <property type="protein sequence ID" value="CAA0828277.1"/>
    <property type="molecule type" value="Genomic_DNA"/>
</dbReference>
<accession>A0A9N7RG95</accession>
<feature type="compositionally biased region" description="Basic residues" evidence="2">
    <location>
        <begin position="347"/>
        <end position="357"/>
    </location>
</feature>
<evidence type="ECO:0000313" key="5">
    <source>
        <dbReference type="Proteomes" id="UP001153555"/>
    </source>
</evidence>
<organism evidence="4 5">
    <name type="scientific">Striga hermonthica</name>
    <name type="common">Purple witchweed</name>
    <name type="synonym">Buchnera hermonthica</name>
    <dbReference type="NCBI Taxonomy" id="68872"/>
    <lineage>
        <taxon>Eukaryota</taxon>
        <taxon>Viridiplantae</taxon>
        <taxon>Streptophyta</taxon>
        <taxon>Embryophyta</taxon>
        <taxon>Tracheophyta</taxon>
        <taxon>Spermatophyta</taxon>
        <taxon>Magnoliopsida</taxon>
        <taxon>eudicotyledons</taxon>
        <taxon>Gunneridae</taxon>
        <taxon>Pentapetalae</taxon>
        <taxon>asterids</taxon>
        <taxon>lamiids</taxon>
        <taxon>Lamiales</taxon>
        <taxon>Orobanchaceae</taxon>
        <taxon>Buchnereae</taxon>
        <taxon>Striga</taxon>
    </lineage>
</organism>
<protein>
    <recommendedName>
        <fullName evidence="3">CCHC-type domain-containing protein</fullName>
    </recommendedName>
</protein>
<dbReference type="GO" id="GO:0008270">
    <property type="term" value="F:zinc ion binding"/>
    <property type="evidence" value="ECO:0007669"/>
    <property type="project" value="UniProtKB-KW"/>
</dbReference>
<dbReference type="PROSITE" id="PS50158">
    <property type="entry name" value="ZF_CCHC"/>
    <property type="match status" value="1"/>
</dbReference>
<dbReference type="Proteomes" id="UP001153555">
    <property type="component" value="Unassembled WGS sequence"/>
</dbReference>
<dbReference type="OrthoDB" id="1743623at2759"/>
<dbReference type="GO" id="GO:0003676">
    <property type="term" value="F:nucleic acid binding"/>
    <property type="evidence" value="ECO:0007669"/>
    <property type="project" value="InterPro"/>
</dbReference>
<evidence type="ECO:0000313" key="4">
    <source>
        <dbReference type="EMBL" id="CAA0828277.1"/>
    </source>
</evidence>
<comment type="caution">
    <text evidence="4">The sequence shown here is derived from an EMBL/GenBank/DDBJ whole genome shotgun (WGS) entry which is preliminary data.</text>
</comment>
<name>A0A9N7RG95_STRHE</name>
<feature type="region of interest" description="Disordered" evidence="2">
    <location>
        <begin position="241"/>
        <end position="365"/>
    </location>
</feature>
<keyword evidence="1" id="KW-0862">Zinc</keyword>
<feature type="compositionally biased region" description="Low complexity" evidence="2">
    <location>
        <begin position="309"/>
        <end position="346"/>
    </location>
</feature>
<feature type="domain" description="CCHC-type" evidence="3">
    <location>
        <begin position="283"/>
        <end position="298"/>
    </location>
</feature>
<keyword evidence="1" id="KW-0863">Zinc-finger</keyword>